<dbReference type="PROSITE" id="PS00135">
    <property type="entry name" value="TRYPSIN_SER"/>
    <property type="match status" value="1"/>
</dbReference>
<dbReference type="InterPro" id="IPR043504">
    <property type="entry name" value="Peptidase_S1_PA_chymotrypsin"/>
</dbReference>
<dbReference type="Pfam" id="PF00089">
    <property type="entry name" value="Trypsin"/>
    <property type="match status" value="1"/>
</dbReference>
<keyword evidence="3" id="KW-0378">Hydrolase</keyword>
<dbReference type="SMART" id="SM00020">
    <property type="entry name" value="Tryp_SPc"/>
    <property type="match status" value="1"/>
</dbReference>
<dbReference type="PROSITE" id="PS50240">
    <property type="entry name" value="TRYPSIN_DOM"/>
    <property type="match status" value="1"/>
</dbReference>
<feature type="signal peptide" evidence="4">
    <location>
        <begin position="1"/>
        <end position="18"/>
    </location>
</feature>
<feature type="domain" description="Peptidase S1" evidence="5">
    <location>
        <begin position="58"/>
        <end position="300"/>
    </location>
</feature>
<evidence type="ECO:0000256" key="2">
    <source>
        <dbReference type="ARBA" id="ARBA00024195"/>
    </source>
</evidence>
<dbReference type="PRINTS" id="PR00722">
    <property type="entry name" value="CHYMOTRYPSIN"/>
</dbReference>
<protein>
    <recommendedName>
        <fullName evidence="5">Peptidase S1 domain-containing protein</fullName>
    </recommendedName>
</protein>
<dbReference type="OrthoDB" id="7733366at2759"/>
<evidence type="ECO:0000313" key="6">
    <source>
        <dbReference type="EMBL" id="KAG5669108.1"/>
    </source>
</evidence>
<dbReference type="InterPro" id="IPR001314">
    <property type="entry name" value="Peptidase_S1A"/>
</dbReference>
<reference evidence="6" key="1">
    <citation type="submission" date="2021-03" db="EMBL/GenBank/DDBJ databases">
        <title>Chromosome level genome of the anhydrobiotic midge Polypedilum vanderplanki.</title>
        <authorList>
            <person name="Yoshida Y."/>
            <person name="Kikawada T."/>
            <person name="Gusev O."/>
        </authorList>
    </citation>
    <scope>NUCLEOTIDE SEQUENCE</scope>
    <source>
        <strain evidence="6">NIAS01</strain>
        <tissue evidence="6">Whole body or cell culture</tissue>
    </source>
</reference>
<evidence type="ECO:0000313" key="7">
    <source>
        <dbReference type="Proteomes" id="UP001107558"/>
    </source>
</evidence>
<dbReference type="InterPro" id="IPR001254">
    <property type="entry name" value="Trypsin_dom"/>
</dbReference>
<keyword evidence="3" id="KW-0720">Serine protease</keyword>
<dbReference type="CDD" id="cd00190">
    <property type="entry name" value="Tryp_SPc"/>
    <property type="match status" value="1"/>
</dbReference>
<comment type="caution">
    <text evidence="6">The sequence shown here is derived from an EMBL/GenBank/DDBJ whole genome shotgun (WGS) entry which is preliminary data.</text>
</comment>
<organism evidence="6 7">
    <name type="scientific">Polypedilum vanderplanki</name>
    <name type="common">Sleeping chironomid midge</name>
    <dbReference type="NCBI Taxonomy" id="319348"/>
    <lineage>
        <taxon>Eukaryota</taxon>
        <taxon>Metazoa</taxon>
        <taxon>Ecdysozoa</taxon>
        <taxon>Arthropoda</taxon>
        <taxon>Hexapoda</taxon>
        <taxon>Insecta</taxon>
        <taxon>Pterygota</taxon>
        <taxon>Neoptera</taxon>
        <taxon>Endopterygota</taxon>
        <taxon>Diptera</taxon>
        <taxon>Nematocera</taxon>
        <taxon>Chironomoidea</taxon>
        <taxon>Chironomidae</taxon>
        <taxon>Chironominae</taxon>
        <taxon>Polypedilum</taxon>
        <taxon>Polypedilum</taxon>
    </lineage>
</organism>
<evidence type="ECO:0000256" key="3">
    <source>
        <dbReference type="RuleBase" id="RU363034"/>
    </source>
</evidence>
<evidence type="ECO:0000256" key="4">
    <source>
        <dbReference type="SAM" id="SignalP"/>
    </source>
</evidence>
<dbReference type="EMBL" id="JADBJN010000004">
    <property type="protein sequence ID" value="KAG5669108.1"/>
    <property type="molecule type" value="Genomic_DNA"/>
</dbReference>
<evidence type="ECO:0000256" key="1">
    <source>
        <dbReference type="ARBA" id="ARBA00023157"/>
    </source>
</evidence>
<proteinExistence type="inferred from homology"/>
<keyword evidence="7" id="KW-1185">Reference proteome</keyword>
<dbReference type="InterPro" id="IPR018114">
    <property type="entry name" value="TRYPSIN_HIS"/>
</dbReference>
<dbReference type="InterPro" id="IPR033116">
    <property type="entry name" value="TRYPSIN_SER"/>
</dbReference>
<name>A0A9J6BGY4_POLVA</name>
<gene>
    <name evidence="6" type="ORF">PVAND_017005</name>
</gene>
<dbReference type="Gene3D" id="2.40.10.10">
    <property type="entry name" value="Trypsin-like serine proteases"/>
    <property type="match status" value="1"/>
</dbReference>
<dbReference type="PROSITE" id="PS00134">
    <property type="entry name" value="TRYPSIN_HIS"/>
    <property type="match status" value="1"/>
</dbReference>
<dbReference type="SUPFAM" id="SSF50494">
    <property type="entry name" value="Trypsin-like serine proteases"/>
    <property type="match status" value="1"/>
</dbReference>
<keyword evidence="1" id="KW-1015">Disulfide bond</keyword>
<accession>A0A9J6BGY4</accession>
<dbReference type="AlphaFoldDB" id="A0A9J6BGY4"/>
<keyword evidence="4" id="KW-0732">Signal</keyword>
<dbReference type="FunFam" id="2.40.10.10:FF:000068">
    <property type="entry name" value="transmembrane protease serine 2"/>
    <property type="match status" value="1"/>
</dbReference>
<evidence type="ECO:0000259" key="5">
    <source>
        <dbReference type="PROSITE" id="PS50240"/>
    </source>
</evidence>
<dbReference type="InterPro" id="IPR009003">
    <property type="entry name" value="Peptidase_S1_PA"/>
</dbReference>
<comment type="similarity">
    <text evidence="2">Belongs to the peptidase S1 family. CLIP subfamily.</text>
</comment>
<dbReference type="InterPro" id="IPR051333">
    <property type="entry name" value="CLIP_Serine_Protease"/>
</dbReference>
<dbReference type="Proteomes" id="UP001107558">
    <property type="component" value="Chromosome 4"/>
</dbReference>
<feature type="chain" id="PRO_5039926688" description="Peptidase S1 domain-containing protein" evidence="4">
    <location>
        <begin position="19"/>
        <end position="301"/>
    </location>
</feature>
<dbReference type="GO" id="GO:0004252">
    <property type="term" value="F:serine-type endopeptidase activity"/>
    <property type="evidence" value="ECO:0007669"/>
    <property type="project" value="InterPro"/>
</dbReference>
<sequence length="301" mass="32969">MKFFIFLALLLTSAAVFADNYDEIDWSRVMPREDEPGFWDDRDENLKPLPVDVRSRRIIGGWEVERNSHPYAVFLLMTSGSSSFRCGASIISSRAVLTAAHCPSGTSSTLAITGAHNVQQVEPTQQRRTIPSSAYRLHANYNPSTLQNDIAILITPTDVIETQYVRFSRLPHDFRNELFTGELVSIVGWGRTCVTCPGSDVLRGVQNYIISNAECRAIYGNTVTDLFFCMQTTGQRGTCPGDSGGPYTLPRPGPSDQLPVIQIGVHSFGASTAVGGCEAQRPSGASRTTAFLDWIAVNMVP</sequence>
<dbReference type="PANTHER" id="PTHR24260:SF134">
    <property type="entry name" value="AT07769P-RELATED"/>
    <property type="match status" value="1"/>
</dbReference>
<dbReference type="GO" id="GO:0006508">
    <property type="term" value="P:proteolysis"/>
    <property type="evidence" value="ECO:0007669"/>
    <property type="project" value="UniProtKB-KW"/>
</dbReference>
<dbReference type="PANTHER" id="PTHR24260">
    <property type="match status" value="1"/>
</dbReference>
<keyword evidence="3" id="KW-0645">Protease</keyword>